<dbReference type="EMBL" id="LYPB01000093">
    <property type="protein sequence ID" value="OAS13482.1"/>
    <property type="molecule type" value="Genomic_DNA"/>
</dbReference>
<organism evidence="4 5">
    <name type="scientific">Paenibacillus oryzisoli</name>
    <dbReference type="NCBI Taxonomy" id="1850517"/>
    <lineage>
        <taxon>Bacteria</taxon>
        <taxon>Bacillati</taxon>
        <taxon>Bacillota</taxon>
        <taxon>Bacilli</taxon>
        <taxon>Bacillales</taxon>
        <taxon>Paenibacillaceae</taxon>
        <taxon>Paenibacillus</taxon>
    </lineage>
</organism>
<comment type="caution">
    <text evidence="4">The sequence shown here is derived from an EMBL/GenBank/DDBJ whole genome shotgun (WGS) entry which is preliminary data.</text>
</comment>
<reference evidence="4 5" key="1">
    <citation type="submission" date="2016-05" db="EMBL/GenBank/DDBJ databases">
        <title>Paenibacillus sp. 1ZS3-15 nov., isolated from the rhizosphere soil.</title>
        <authorList>
            <person name="Zhang X.X."/>
            <person name="Zhang J."/>
        </authorList>
    </citation>
    <scope>NUCLEOTIDE SEQUENCE [LARGE SCALE GENOMIC DNA]</scope>
    <source>
        <strain evidence="4 5">1ZS3-15</strain>
    </source>
</reference>
<evidence type="ECO:0000256" key="3">
    <source>
        <dbReference type="RuleBase" id="RU000363"/>
    </source>
</evidence>
<dbReference type="Gene3D" id="3.40.50.720">
    <property type="entry name" value="NAD(P)-binding Rossmann-like Domain"/>
    <property type="match status" value="1"/>
</dbReference>
<evidence type="ECO:0000256" key="1">
    <source>
        <dbReference type="ARBA" id="ARBA00006484"/>
    </source>
</evidence>
<dbReference type="GO" id="GO:0016491">
    <property type="term" value="F:oxidoreductase activity"/>
    <property type="evidence" value="ECO:0007669"/>
    <property type="project" value="UniProtKB-KW"/>
</dbReference>
<dbReference type="Pfam" id="PF00106">
    <property type="entry name" value="adh_short"/>
    <property type="match status" value="1"/>
</dbReference>
<evidence type="ECO:0000313" key="5">
    <source>
        <dbReference type="Proteomes" id="UP000078454"/>
    </source>
</evidence>
<proteinExistence type="inferred from homology"/>
<keyword evidence="2" id="KW-0560">Oxidoreductase</keyword>
<dbReference type="AlphaFoldDB" id="A0A197ZXC5"/>
<dbReference type="InterPro" id="IPR002347">
    <property type="entry name" value="SDR_fam"/>
</dbReference>
<dbReference type="STRING" id="1850517.A8708_06375"/>
<dbReference type="Proteomes" id="UP000078454">
    <property type="component" value="Unassembled WGS sequence"/>
</dbReference>
<name>A0A197ZXC5_9BACL</name>
<accession>A0A197ZXC5</accession>
<evidence type="ECO:0000313" key="4">
    <source>
        <dbReference type="EMBL" id="OAS13482.1"/>
    </source>
</evidence>
<dbReference type="PRINTS" id="PR00081">
    <property type="entry name" value="GDHRDH"/>
</dbReference>
<dbReference type="PRINTS" id="PR00080">
    <property type="entry name" value="SDRFAMILY"/>
</dbReference>
<dbReference type="SUPFAM" id="SSF51735">
    <property type="entry name" value="NAD(P)-binding Rossmann-fold domains"/>
    <property type="match status" value="1"/>
</dbReference>
<dbReference type="OrthoDB" id="7593130at2"/>
<protein>
    <submittedName>
        <fullName evidence="4">Short-chain dehydrogenase</fullName>
    </submittedName>
</protein>
<dbReference type="RefSeq" id="WP_068671159.1">
    <property type="nucleotide sequence ID" value="NZ_LYPB01000093.1"/>
</dbReference>
<dbReference type="InterPro" id="IPR036291">
    <property type="entry name" value="NAD(P)-bd_dom_sf"/>
</dbReference>
<dbReference type="PANTHER" id="PTHR44169">
    <property type="entry name" value="NADPH-DEPENDENT 1-ACYLDIHYDROXYACETONE PHOSPHATE REDUCTASE"/>
    <property type="match status" value="1"/>
</dbReference>
<sequence>MNMTNQIALVTGANRGLGRHLTLELIARGVKVYAGARNPETVDIPGAIPLQLDITDPKSVAAAAEVAKDVTVLINNAGSSTGASLLEGDWETIQLEFDTHVFGTLAMVRSFAPIIEKNGGGSILNILSALSWFSIGDAGAYTAAKSAEWGLTNVLRLNLAPRNIKVAGLHVGFMDTDMTANINAPKVNPTDIAKIAIDGIEADSLEIVADETSRNVQKGLAGGVVSLYPQLFNVKE</sequence>
<comment type="similarity">
    <text evidence="1 3">Belongs to the short-chain dehydrogenases/reductases (SDR) family.</text>
</comment>
<dbReference type="PANTHER" id="PTHR44169:SF6">
    <property type="entry name" value="NADPH-DEPENDENT 1-ACYLDIHYDROXYACETONE PHOSPHATE REDUCTASE"/>
    <property type="match status" value="1"/>
</dbReference>
<evidence type="ECO:0000256" key="2">
    <source>
        <dbReference type="ARBA" id="ARBA00023002"/>
    </source>
</evidence>
<gene>
    <name evidence="4" type="ORF">A8708_06375</name>
</gene>
<dbReference type="NCBIfam" id="NF006119">
    <property type="entry name" value="PRK08264.1-5"/>
    <property type="match status" value="1"/>
</dbReference>
<keyword evidence="5" id="KW-1185">Reference proteome</keyword>